<dbReference type="AlphaFoldDB" id="A0A409YU34"/>
<comment type="caution">
    <text evidence="1">The sequence shown here is derived from an EMBL/GenBank/DDBJ whole genome shotgun (WGS) entry which is preliminary data.</text>
</comment>
<dbReference type="EMBL" id="NHTK01000623">
    <property type="protein sequence ID" value="PPR06535.1"/>
    <property type="molecule type" value="Genomic_DNA"/>
</dbReference>
<organism evidence="1 2">
    <name type="scientific">Panaeolus cyanescens</name>
    <dbReference type="NCBI Taxonomy" id="181874"/>
    <lineage>
        <taxon>Eukaryota</taxon>
        <taxon>Fungi</taxon>
        <taxon>Dikarya</taxon>
        <taxon>Basidiomycota</taxon>
        <taxon>Agaricomycotina</taxon>
        <taxon>Agaricomycetes</taxon>
        <taxon>Agaricomycetidae</taxon>
        <taxon>Agaricales</taxon>
        <taxon>Agaricineae</taxon>
        <taxon>Galeropsidaceae</taxon>
        <taxon>Panaeolus</taxon>
    </lineage>
</organism>
<dbReference type="OrthoDB" id="3129525at2759"/>
<protein>
    <submittedName>
        <fullName evidence="1">Uncharacterized protein</fullName>
    </submittedName>
</protein>
<name>A0A409YU34_9AGAR</name>
<accession>A0A409YU34</accession>
<keyword evidence="2" id="KW-1185">Reference proteome</keyword>
<dbReference type="Proteomes" id="UP000284842">
    <property type="component" value="Unassembled WGS sequence"/>
</dbReference>
<evidence type="ECO:0000313" key="2">
    <source>
        <dbReference type="Proteomes" id="UP000284842"/>
    </source>
</evidence>
<dbReference type="InParanoid" id="A0A409YU34"/>
<proteinExistence type="predicted"/>
<sequence>MNSMTQRGPIHPDLFNKTLMRQLSPIFSIFDEDFSVVTTISDNRVGYTIDDEIATVTFWGLKRLYRLIALVATVSAYYNNNAPVNIREVAIPSTIPNEVFTYLHLERPAIMDGIKPNHSNPLRVIHDNEEALKSSWDRYTRMGQDAIQWVEQAYARSYNSSTTNNLIARFEAMDIDDDNSALVLANGGPAGYSTVAPTPPPSPVSSTNHISTQAMIVHPTHSVYASNHPGFNPFPGTVVRDVNA</sequence>
<gene>
    <name evidence="1" type="ORF">CVT24_001385</name>
</gene>
<reference evidence="1 2" key="1">
    <citation type="journal article" date="2018" name="Evol. Lett.">
        <title>Horizontal gene cluster transfer increased hallucinogenic mushroom diversity.</title>
        <authorList>
            <person name="Reynolds H.T."/>
            <person name="Vijayakumar V."/>
            <person name="Gluck-Thaler E."/>
            <person name="Korotkin H.B."/>
            <person name="Matheny P.B."/>
            <person name="Slot J.C."/>
        </authorList>
    </citation>
    <scope>NUCLEOTIDE SEQUENCE [LARGE SCALE GENOMIC DNA]</scope>
    <source>
        <strain evidence="1 2">2629</strain>
    </source>
</reference>
<evidence type="ECO:0000313" key="1">
    <source>
        <dbReference type="EMBL" id="PPR06535.1"/>
    </source>
</evidence>